<sequence length="187" mass="20714">MNDSQNKSSNQSGRGRNSGCPGNNRGRGYNNRGGQSNQYVRNNSQNYYNQQYSQQNYSSQPCCGQTSNNSSIRHSYSQTPLFFQICNKRGHMAIECYHRLDYAYQGRNPSPQLSGMTASAGSPIPNQWLTDTGASHHITSDLANLQIHSPYCGEDKISVGNGQELKIIHSGQSILNTTSPFKLTNIL</sequence>
<evidence type="ECO:0000313" key="3">
    <source>
        <dbReference type="Proteomes" id="UP001642360"/>
    </source>
</evidence>
<reference evidence="2 3" key="1">
    <citation type="submission" date="2024-02" db="EMBL/GenBank/DDBJ databases">
        <authorList>
            <person name="Vignale AGUSTIN F."/>
            <person name="Sosa J E."/>
            <person name="Modenutti C."/>
        </authorList>
    </citation>
    <scope>NUCLEOTIDE SEQUENCE [LARGE SCALE GENOMIC DNA]</scope>
</reference>
<evidence type="ECO:0000313" key="2">
    <source>
        <dbReference type="EMBL" id="CAK9168323.1"/>
    </source>
</evidence>
<dbReference type="AlphaFoldDB" id="A0ABC8TG14"/>
<feature type="compositionally biased region" description="Low complexity" evidence="1">
    <location>
        <begin position="8"/>
        <end position="40"/>
    </location>
</feature>
<accession>A0ABC8TG14</accession>
<keyword evidence="3" id="KW-1185">Reference proteome</keyword>
<name>A0ABC8TG14_9AQUA</name>
<dbReference type="Proteomes" id="UP001642360">
    <property type="component" value="Unassembled WGS sequence"/>
</dbReference>
<evidence type="ECO:0000256" key="1">
    <source>
        <dbReference type="SAM" id="MobiDB-lite"/>
    </source>
</evidence>
<protein>
    <submittedName>
        <fullName evidence="2">Uncharacterized protein</fullName>
    </submittedName>
</protein>
<dbReference type="EMBL" id="CAUOFW020005057">
    <property type="protein sequence ID" value="CAK9168323.1"/>
    <property type="molecule type" value="Genomic_DNA"/>
</dbReference>
<dbReference type="PANTHER" id="PTHR47481">
    <property type="match status" value="1"/>
</dbReference>
<gene>
    <name evidence="2" type="ORF">ILEXP_LOCUS37703</name>
</gene>
<comment type="caution">
    <text evidence="2">The sequence shown here is derived from an EMBL/GenBank/DDBJ whole genome shotgun (WGS) entry which is preliminary data.</text>
</comment>
<dbReference type="PANTHER" id="PTHR47481:SF22">
    <property type="entry name" value="RETROTRANSPOSON GAG DOMAIN-CONTAINING PROTEIN"/>
    <property type="match status" value="1"/>
</dbReference>
<organism evidence="2 3">
    <name type="scientific">Ilex paraguariensis</name>
    <name type="common">yerba mate</name>
    <dbReference type="NCBI Taxonomy" id="185542"/>
    <lineage>
        <taxon>Eukaryota</taxon>
        <taxon>Viridiplantae</taxon>
        <taxon>Streptophyta</taxon>
        <taxon>Embryophyta</taxon>
        <taxon>Tracheophyta</taxon>
        <taxon>Spermatophyta</taxon>
        <taxon>Magnoliopsida</taxon>
        <taxon>eudicotyledons</taxon>
        <taxon>Gunneridae</taxon>
        <taxon>Pentapetalae</taxon>
        <taxon>asterids</taxon>
        <taxon>campanulids</taxon>
        <taxon>Aquifoliales</taxon>
        <taxon>Aquifoliaceae</taxon>
        <taxon>Ilex</taxon>
    </lineage>
</organism>
<feature type="region of interest" description="Disordered" evidence="1">
    <location>
        <begin position="1"/>
        <end position="40"/>
    </location>
</feature>
<proteinExistence type="predicted"/>